<name>A0ABV3ZGC0_9BACT</name>
<protein>
    <submittedName>
        <fullName evidence="1">Uncharacterized protein</fullName>
    </submittedName>
</protein>
<organism evidence="1 2">
    <name type="scientific">Danxiaibacter flavus</name>
    <dbReference type="NCBI Taxonomy" id="3049108"/>
    <lineage>
        <taxon>Bacteria</taxon>
        <taxon>Pseudomonadati</taxon>
        <taxon>Bacteroidota</taxon>
        <taxon>Chitinophagia</taxon>
        <taxon>Chitinophagales</taxon>
        <taxon>Chitinophagaceae</taxon>
        <taxon>Danxiaibacter</taxon>
    </lineage>
</organism>
<sequence length="119" mass="13873">MKVIQIAVFFYLPTILVVFYSCHAKQPVFLISKDYEFVEEKNNSPIRAVAIEQYDTLNNFIGKKNIYKNLNGDGKSKIYFFLENEGYHFNGDTLRLSKGFVYKLHIETLGFSDTLVFRP</sequence>
<proteinExistence type="predicted"/>
<dbReference type="Proteomes" id="UP001560573">
    <property type="component" value="Unassembled WGS sequence"/>
</dbReference>
<gene>
    <name evidence="1" type="ORF">QTN47_15225</name>
</gene>
<dbReference type="PROSITE" id="PS51257">
    <property type="entry name" value="PROKAR_LIPOPROTEIN"/>
    <property type="match status" value="1"/>
</dbReference>
<evidence type="ECO:0000313" key="1">
    <source>
        <dbReference type="EMBL" id="MEX6688858.1"/>
    </source>
</evidence>
<comment type="caution">
    <text evidence="1">The sequence shown here is derived from an EMBL/GenBank/DDBJ whole genome shotgun (WGS) entry which is preliminary data.</text>
</comment>
<dbReference type="RefSeq" id="WP_369330268.1">
    <property type="nucleotide sequence ID" value="NZ_JAULBC010000005.1"/>
</dbReference>
<dbReference type="EMBL" id="JAULBC010000005">
    <property type="protein sequence ID" value="MEX6688858.1"/>
    <property type="molecule type" value="Genomic_DNA"/>
</dbReference>
<reference evidence="1 2" key="1">
    <citation type="submission" date="2023-07" db="EMBL/GenBank/DDBJ databases">
        <authorList>
            <person name="Lian W.-H."/>
        </authorList>
    </citation>
    <scope>NUCLEOTIDE SEQUENCE [LARGE SCALE GENOMIC DNA]</scope>
    <source>
        <strain evidence="1 2">SYSU DXS3180</strain>
    </source>
</reference>
<keyword evidence="2" id="KW-1185">Reference proteome</keyword>
<accession>A0ABV3ZGC0</accession>
<evidence type="ECO:0000313" key="2">
    <source>
        <dbReference type="Proteomes" id="UP001560573"/>
    </source>
</evidence>